<organism evidence="1 2">
    <name type="scientific">Phytophthora boehmeriae</name>
    <dbReference type="NCBI Taxonomy" id="109152"/>
    <lineage>
        <taxon>Eukaryota</taxon>
        <taxon>Sar</taxon>
        <taxon>Stramenopiles</taxon>
        <taxon>Oomycota</taxon>
        <taxon>Peronosporomycetes</taxon>
        <taxon>Peronosporales</taxon>
        <taxon>Peronosporaceae</taxon>
        <taxon>Phytophthora</taxon>
    </lineage>
</organism>
<dbReference type="Proteomes" id="UP000693981">
    <property type="component" value="Unassembled WGS sequence"/>
</dbReference>
<sequence>MLISFSELWSDPSPTEAELEQFYEDGVFSVGPGKLETYCLLSGNLASASSSNRDRACASVGAELENAGVTTPLWNSTPIFTYQVDEYSNRTATVPPNSSVLMINGGFDFQTPWEFGRHQFESMALGDPDSSSKMMIEFEFGSHVCGLSPTTKDDDTLCGPSIVASFILESGDTEAVDTSCMANLPELELNDDAFAMVVESLVEAQREQKLNDGTEASG</sequence>
<dbReference type="AlphaFoldDB" id="A0A8T1WN69"/>
<name>A0A8T1WN69_9STRA</name>
<dbReference type="EMBL" id="JAGDFL010000205">
    <property type="protein sequence ID" value="KAG7395462.1"/>
    <property type="molecule type" value="Genomic_DNA"/>
</dbReference>
<protein>
    <recommendedName>
        <fullName evidence="3">Serine protease family S33</fullName>
    </recommendedName>
</protein>
<evidence type="ECO:0008006" key="3">
    <source>
        <dbReference type="Google" id="ProtNLM"/>
    </source>
</evidence>
<keyword evidence="2" id="KW-1185">Reference proteome</keyword>
<evidence type="ECO:0000313" key="2">
    <source>
        <dbReference type="Proteomes" id="UP000693981"/>
    </source>
</evidence>
<gene>
    <name evidence="1" type="ORF">PHYBOEH_003725</name>
</gene>
<accession>A0A8T1WN69</accession>
<evidence type="ECO:0000313" key="1">
    <source>
        <dbReference type="EMBL" id="KAG7395462.1"/>
    </source>
</evidence>
<dbReference type="OrthoDB" id="427735at2759"/>
<reference evidence="1" key="1">
    <citation type="submission" date="2021-02" db="EMBL/GenBank/DDBJ databases">
        <authorList>
            <person name="Palmer J.M."/>
        </authorList>
    </citation>
    <scope>NUCLEOTIDE SEQUENCE</scope>
    <source>
        <strain evidence="1">SCRP23</strain>
    </source>
</reference>
<comment type="caution">
    <text evidence="1">The sequence shown here is derived from an EMBL/GenBank/DDBJ whole genome shotgun (WGS) entry which is preliminary data.</text>
</comment>
<proteinExistence type="predicted"/>